<dbReference type="SMART" id="SM00225">
    <property type="entry name" value="BTB"/>
    <property type="match status" value="1"/>
</dbReference>
<dbReference type="Gramene" id="Psat04G0096400-T3">
    <property type="protein sequence ID" value="KAI5415747.1"/>
    <property type="gene ID" value="KIW84_040964"/>
</dbReference>
<evidence type="ECO:0000313" key="6">
    <source>
        <dbReference type="Proteomes" id="UP001058974"/>
    </source>
</evidence>
<feature type="compositionally biased region" description="Polar residues" evidence="3">
    <location>
        <begin position="1"/>
        <end position="20"/>
    </location>
</feature>
<evidence type="ECO:0000256" key="1">
    <source>
        <dbReference type="ARBA" id="ARBA00004184"/>
    </source>
</evidence>
<proteinExistence type="predicted"/>
<gene>
    <name evidence="5" type="ORF">KIW84_040964</name>
</gene>
<dbReference type="EMBL" id="JAMSHJ010000004">
    <property type="protein sequence ID" value="KAI5415747.1"/>
    <property type="molecule type" value="Genomic_DNA"/>
</dbReference>
<sequence length="470" mass="51742">MEDPQYLNSHPPQYQHQRASVPTPPSHQSDNDHTTAELRALDCNLASLCEHVQIEGFNSGSFSDIVVNAMGSAYHLHRLILSRSSYFRNMLHGPWKEASAPIVTLHIDDKNVNEEAISIALAYLYGNHPKLNDDNAFRVLAAASFLDLQDLCAICTDFIISELWTSNFLAYQVFAENQDYGIHGERVRTACWGYLCQSGGIELREVLPKLSSNTLHALLTSNDLWVPCEEKRFELALHTFLAKSAHSKIEHPAHGVPGSELATGIHSDNTKGKELADSVVDFNSDISDSNQQVQLASYVSSPNMNPRYSCDMEGPSLGNSLSDTDGARTPCYVEGPLGAEVTTGVGIEGPSEEGPCYLSDNSNRLVRDQSRHCFSTSSCNGLTSSEWGRYGAPLLSWGGHVGRRQVKAHSRGNYGDEDNVFLNIFEGGSLLYCSMSFDALLNVRKQLEEIGFPCKAVNDGLWLQVGLRLI</sequence>
<accession>A0A9D5AKS6</accession>
<name>A0A9D5AKS6_PEA</name>
<dbReference type="Gene3D" id="3.30.710.10">
    <property type="entry name" value="Potassium Channel Kv1.1, Chain A"/>
    <property type="match status" value="1"/>
</dbReference>
<organism evidence="5 6">
    <name type="scientific">Pisum sativum</name>
    <name type="common">Garden pea</name>
    <name type="synonym">Lathyrus oleraceus</name>
    <dbReference type="NCBI Taxonomy" id="3888"/>
    <lineage>
        <taxon>Eukaryota</taxon>
        <taxon>Viridiplantae</taxon>
        <taxon>Streptophyta</taxon>
        <taxon>Embryophyta</taxon>
        <taxon>Tracheophyta</taxon>
        <taxon>Spermatophyta</taxon>
        <taxon>Magnoliopsida</taxon>
        <taxon>eudicotyledons</taxon>
        <taxon>Gunneridae</taxon>
        <taxon>Pentapetalae</taxon>
        <taxon>rosids</taxon>
        <taxon>fabids</taxon>
        <taxon>Fabales</taxon>
        <taxon>Fabaceae</taxon>
        <taxon>Papilionoideae</taxon>
        <taxon>50 kb inversion clade</taxon>
        <taxon>NPAAA clade</taxon>
        <taxon>Hologalegina</taxon>
        <taxon>IRL clade</taxon>
        <taxon>Fabeae</taxon>
        <taxon>Lathyrus</taxon>
    </lineage>
</organism>
<dbReference type="InterPro" id="IPR011333">
    <property type="entry name" value="SKP1/BTB/POZ_sf"/>
</dbReference>
<feature type="region of interest" description="Disordered" evidence="3">
    <location>
        <begin position="1"/>
        <end position="33"/>
    </location>
</feature>
<evidence type="ECO:0000259" key="4">
    <source>
        <dbReference type="PROSITE" id="PS50097"/>
    </source>
</evidence>
<comment type="pathway">
    <text evidence="2">Protein modification; protein ubiquitination.</text>
</comment>
<protein>
    <recommendedName>
        <fullName evidence="4">BTB domain-containing protein</fullName>
    </recommendedName>
</protein>
<dbReference type="PANTHER" id="PTHR47369:SF1">
    <property type="entry name" value="BTB_POZ DOMAIN-CONTAINING PROTEIN"/>
    <property type="match status" value="1"/>
</dbReference>
<evidence type="ECO:0000313" key="5">
    <source>
        <dbReference type="EMBL" id="KAI5415747.1"/>
    </source>
</evidence>
<dbReference type="Proteomes" id="UP001058974">
    <property type="component" value="Chromosome 4"/>
</dbReference>
<dbReference type="SUPFAM" id="SSF54695">
    <property type="entry name" value="POZ domain"/>
    <property type="match status" value="1"/>
</dbReference>
<evidence type="ECO:0000256" key="3">
    <source>
        <dbReference type="SAM" id="MobiDB-lite"/>
    </source>
</evidence>
<dbReference type="AlphaFoldDB" id="A0A9D5AKS6"/>
<dbReference type="InterPro" id="IPR000210">
    <property type="entry name" value="BTB/POZ_dom"/>
</dbReference>
<dbReference type="PANTHER" id="PTHR47369">
    <property type="entry name" value="BTB/POZ DOMAIN-CONTAINING PROTEIN"/>
    <property type="match status" value="1"/>
</dbReference>
<keyword evidence="6" id="KW-1185">Reference proteome</keyword>
<evidence type="ECO:0000256" key="2">
    <source>
        <dbReference type="ARBA" id="ARBA00004906"/>
    </source>
</evidence>
<dbReference type="PROSITE" id="PS50097">
    <property type="entry name" value="BTB"/>
    <property type="match status" value="1"/>
</dbReference>
<dbReference type="Pfam" id="PF00651">
    <property type="entry name" value="BTB"/>
    <property type="match status" value="1"/>
</dbReference>
<comment type="subcellular location">
    <subcellularLocation>
        <location evidence="1">Endomembrane system</location>
        <topology evidence="1">Peripheral membrane protein</topology>
    </subcellularLocation>
</comment>
<reference evidence="5 6" key="1">
    <citation type="journal article" date="2022" name="Nat. Genet.">
        <title>Improved pea reference genome and pan-genome highlight genomic features and evolutionary characteristics.</title>
        <authorList>
            <person name="Yang T."/>
            <person name="Liu R."/>
            <person name="Luo Y."/>
            <person name="Hu S."/>
            <person name="Wang D."/>
            <person name="Wang C."/>
            <person name="Pandey M.K."/>
            <person name="Ge S."/>
            <person name="Xu Q."/>
            <person name="Li N."/>
            <person name="Li G."/>
            <person name="Huang Y."/>
            <person name="Saxena R.K."/>
            <person name="Ji Y."/>
            <person name="Li M."/>
            <person name="Yan X."/>
            <person name="He Y."/>
            <person name="Liu Y."/>
            <person name="Wang X."/>
            <person name="Xiang C."/>
            <person name="Varshney R.K."/>
            <person name="Ding H."/>
            <person name="Gao S."/>
            <person name="Zong X."/>
        </authorList>
    </citation>
    <scope>NUCLEOTIDE SEQUENCE [LARGE SCALE GENOMIC DNA]</scope>
    <source>
        <strain evidence="5 6">cv. Zhongwan 6</strain>
    </source>
</reference>
<comment type="caution">
    <text evidence="5">The sequence shown here is derived from an EMBL/GenBank/DDBJ whole genome shotgun (WGS) entry which is preliminary data.</text>
</comment>
<dbReference type="GO" id="GO:0012505">
    <property type="term" value="C:endomembrane system"/>
    <property type="evidence" value="ECO:0007669"/>
    <property type="project" value="UniProtKB-SubCell"/>
</dbReference>
<feature type="domain" description="BTB" evidence="4">
    <location>
        <begin position="63"/>
        <end position="133"/>
    </location>
</feature>